<sequence>MRLTALCVCGTLLAFTSLFWTTADSDEGDLLWDNEFGPCTANLRPEGPCRHRQDGSTCPYLFSLPPLTVHLPKQLRELEKIVEDLQKLKDNVDQLRKMCADCKVSQTERECGRQREHEKLNEGAERRKDERNWLNERNPGRLKDFSLQCGTDRVKAENTTKGDGDTHSEKTILEEKERKKWEAETERSDKVIVKGNEDEETVTEKDGKTQTVGAKGKDKFGQTNDGNERIVDTVRKNAAEKNNRERTRTEIKKKRVRVIQREIERT</sequence>
<keyword evidence="2" id="KW-1185">Reference proteome</keyword>
<gene>
    <name evidence="1" type="primary">FGL2.2</name>
    <name evidence="1" type="ORF">GBF38_020374</name>
</gene>
<dbReference type="Proteomes" id="UP000805704">
    <property type="component" value="Chromosome 12"/>
</dbReference>
<accession>A0ACB7FDF6</accession>
<protein>
    <submittedName>
        <fullName evidence="1">Fibroleukin</fullName>
    </submittedName>
</protein>
<evidence type="ECO:0000313" key="1">
    <source>
        <dbReference type="EMBL" id="KAG8012569.1"/>
    </source>
</evidence>
<reference evidence="1" key="1">
    <citation type="submission" date="2020-04" db="EMBL/GenBank/DDBJ databases">
        <title>A chromosome-scale assembly and high-density genetic map of the yellow drum (Nibea albiflora) genome.</title>
        <authorList>
            <person name="Xu D."/>
            <person name="Zhang W."/>
            <person name="Chen R."/>
            <person name="Tan P."/>
            <person name="Wang L."/>
            <person name="Song H."/>
            <person name="Tian L."/>
            <person name="Zhu Q."/>
            <person name="Wang B."/>
        </authorList>
    </citation>
    <scope>NUCLEOTIDE SEQUENCE</scope>
    <source>
        <strain evidence="1">ZJHYS-2018</strain>
    </source>
</reference>
<comment type="caution">
    <text evidence="1">The sequence shown here is derived from an EMBL/GenBank/DDBJ whole genome shotgun (WGS) entry which is preliminary data.</text>
</comment>
<dbReference type="EMBL" id="CM024800">
    <property type="protein sequence ID" value="KAG8012569.1"/>
    <property type="molecule type" value="Genomic_DNA"/>
</dbReference>
<name>A0ACB7FDF6_NIBAL</name>
<evidence type="ECO:0000313" key="2">
    <source>
        <dbReference type="Proteomes" id="UP000805704"/>
    </source>
</evidence>
<proteinExistence type="predicted"/>
<organism evidence="1 2">
    <name type="scientific">Nibea albiflora</name>
    <name type="common">Yellow drum</name>
    <name type="synonym">Corvina albiflora</name>
    <dbReference type="NCBI Taxonomy" id="240163"/>
    <lineage>
        <taxon>Eukaryota</taxon>
        <taxon>Metazoa</taxon>
        <taxon>Chordata</taxon>
        <taxon>Craniata</taxon>
        <taxon>Vertebrata</taxon>
        <taxon>Euteleostomi</taxon>
        <taxon>Actinopterygii</taxon>
        <taxon>Neopterygii</taxon>
        <taxon>Teleostei</taxon>
        <taxon>Neoteleostei</taxon>
        <taxon>Acanthomorphata</taxon>
        <taxon>Eupercaria</taxon>
        <taxon>Sciaenidae</taxon>
        <taxon>Nibea</taxon>
    </lineage>
</organism>